<organism evidence="1 2">
    <name type="scientific">Alicyclobacillus fastidiosus</name>
    <dbReference type="NCBI Taxonomy" id="392011"/>
    <lineage>
        <taxon>Bacteria</taxon>
        <taxon>Bacillati</taxon>
        <taxon>Bacillota</taxon>
        <taxon>Bacilli</taxon>
        <taxon>Bacillales</taxon>
        <taxon>Alicyclobacillaceae</taxon>
        <taxon>Alicyclobacillus</taxon>
    </lineage>
</organism>
<keyword evidence="2" id="KW-1185">Reference proteome</keyword>
<dbReference type="EMBL" id="CP104067">
    <property type="protein sequence ID" value="WAH43645.1"/>
    <property type="molecule type" value="Genomic_DNA"/>
</dbReference>
<dbReference type="RefSeq" id="WP_268007527.1">
    <property type="nucleotide sequence ID" value="NZ_BSUT01000001.1"/>
</dbReference>
<dbReference type="InterPro" id="IPR025716">
    <property type="entry name" value="Post-transcriptional_regulator"/>
</dbReference>
<protein>
    <submittedName>
        <fullName evidence="1">Post-transcriptional regulator</fullName>
    </submittedName>
</protein>
<evidence type="ECO:0000313" key="2">
    <source>
        <dbReference type="Proteomes" id="UP001164761"/>
    </source>
</evidence>
<evidence type="ECO:0000313" key="1">
    <source>
        <dbReference type="EMBL" id="WAH43645.1"/>
    </source>
</evidence>
<gene>
    <name evidence="1" type="ORF">NZD89_09825</name>
</gene>
<accession>A0ABY6ZLF6</accession>
<dbReference type="Pfam" id="PF13797">
    <property type="entry name" value="Post_transc_reg"/>
    <property type="match status" value="1"/>
</dbReference>
<name>A0ABY6ZLF6_9BACL</name>
<proteinExistence type="predicted"/>
<sequence>MNPHEEAQIRPYLKELLSLCATKVEEFRLLGYEEANLEQVWSFVCAKLPKDAPIHQIVDFILCIRVMDFMNYQTIEAYKGEL</sequence>
<dbReference type="Proteomes" id="UP001164761">
    <property type="component" value="Chromosome"/>
</dbReference>
<reference evidence="1" key="1">
    <citation type="submission" date="2022-08" db="EMBL/GenBank/DDBJ databases">
        <title>Alicyclobacillus fastidiosus DSM 17978, complete genome.</title>
        <authorList>
            <person name="Wang Q."/>
            <person name="Cai R."/>
            <person name="Wang Z."/>
        </authorList>
    </citation>
    <scope>NUCLEOTIDE SEQUENCE</scope>
    <source>
        <strain evidence="1">DSM 17978</strain>
    </source>
</reference>